<protein>
    <recommendedName>
        <fullName evidence="3">HIRAN domain-containing protein</fullName>
    </recommendedName>
</protein>
<feature type="domain" description="HIRAN" evidence="3">
    <location>
        <begin position="50"/>
        <end position="155"/>
    </location>
</feature>
<dbReference type="GO" id="GO:0003676">
    <property type="term" value="F:nucleic acid binding"/>
    <property type="evidence" value="ECO:0007669"/>
    <property type="project" value="InterPro"/>
</dbReference>
<dbReference type="EMBL" id="JALJOU010000030">
    <property type="protein sequence ID" value="KAK9834983.1"/>
    <property type="molecule type" value="Genomic_DNA"/>
</dbReference>
<keyword evidence="1" id="KW-0479">Metal-binding</keyword>
<dbReference type="InterPro" id="IPR014905">
    <property type="entry name" value="HIRAN"/>
</dbReference>
<evidence type="ECO:0000256" key="2">
    <source>
        <dbReference type="ARBA" id="ARBA00022801"/>
    </source>
</evidence>
<sequence length="301" mass="32555">MARLLRMSAAFGCAAPRDSSAEIGSLAQRMADSPPNALEARMQLRAALPAEVFRVAGVSFEGRQALLAALQPDQALALVREPDNEHDPNAIRVQTLGGAVVGYVPRDLTRRFQHETTFAHVYGIGVAADAGLYGVQVMVRPSLPPLTLEALPAALAQHASLGAVLPPGDWERLCRNACRAASYRCEVSRGAGAAPGPPLECHERWVLDDEAGVASLAGLQALCPEVHAVKHMLAQRDERRRQEALWTLQAMNEWTVMEAEDYSGHVRGLAARRNTHAWRVDCSWLEAQGVAVPAALRAMQL</sequence>
<keyword evidence="5" id="KW-1185">Reference proteome</keyword>
<dbReference type="AlphaFoldDB" id="A0AAW1RMP1"/>
<name>A0AAW1RMP1_9CHLO</name>
<dbReference type="SMART" id="SM00910">
    <property type="entry name" value="HIRAN"/>
    <property type="match status" value="1"/>
</dbReference>
<dbReference type="Pfam" id="PF08797">
    <property type="entry name" value="HIRAN"/>
    <property type="match status" value="1"/>
</dbReference>
<evidence type="ECO:0000313" key="5">
    <source>
        <dbReference type="Proteomes" id="UP001445335"/>
    </source>
</evidence>
<evidence type="ECO:0000259" key="3">
    <source>
        <dbReference type="SMART" id="SM00910"/>
    </source>
</evidence>
<comment type="caution">
    <text evidence="4">The sequence shown here is derived from an EMBL/GenBank/DDBJ whole genome shotgun (WGS) entry which is preliminary data.</text>
</comment>
<accession>A0AAW1RMP1</accession>
<proteinExistence type="predicted"/>
<evidence type="ECO:0000256" key="1">
    <source>
        <dbReference type="ARBA" id="ARBA00022723"/>
    </source>
</evidence>
<keyword evidence="2" id="KW-0378">Hydrolase</keyword>
<gene>
    <name evidence="4" type="ORF">WJX81_001972</name>
</gene>
<organism evidence="4 5">
    <name type="scientific">Elliptochloris bilobata</name>
    <dbReference type="NCBI Taxonomy" id="381761"/>
    <lineage>
        <taxon>Eukaryota</taxon>
        <taxon>Viridiplantae</taxon>
        <taxon>Chlorophyta</taxon>
        <taxon>core chlorophytes</taxon>
        <taxon>Trebouxiophyceae</taxon>
        <taxon>Trebouxiophyceae incertae sedis</taxon>
        <taxon>Elliptochloris clade</taxon>
        <taxon>Elliptochloris</taxon>
    </lineage>
</organism>
<dbReference type="Gene3D" id="3.30.70.2330">
    <property type="match status" value="1"/>
</dbReference>
<dbReference type="GO" id="GO:0008270">
    <property type="term" value="F:zinc ion binding"/>
    <property type="evidence" value="ECO:0007669"/>
    <property type="project" value="InterPro"/>
</dbReference>
<dbReference type="GO" id="GO:0016818">
    <property type="term" value="F:hydrolase activity, acting on acid anhydrides, in phosphorus-containing anhydrides"/>
    <property type="evidence" value="ECO:0007669"/>
    <property type="project" value="InterPro"/>
</dbReference>
<reference evidence="4 5" key="1">
    <citation type="journal article" date="2024" name="Nat. Commun.">
        <title>Phylogenomics reveals the evolutionary origins of lichenization in chlorophyte algae.</title>
        <authorList>
            <person name="Puginier C."/>
            <person name="Libourel C."/>
            <person name="Otte J."/>
            <person name="Skaloud P."/>
            <person name="Haon M."/>
            <person name="Grisel S."/>
            <person name="Petersen M."/>
            <person name="Berrin J.G."/>
            <person name="Delaux P.M."/>
            <person name="Dal Grande F."/>
            <person name="Keller J."/>
        </authorList>
    </citation>
    <scope>NUCLEOTIDE SEQUENCE [LARGE SCALE GENOMIC DNA]</scope>
    <source>
        <strain evidence="4 5">SAG 245.80</strain>
    </source>
</reference>
<evidence type="ECO:0000313" key="4">
    <source>
        <dbReference type="EMBL" id="KAK9834983.1"/>
    </source>
</evidence>
<dbReference type="Proteomes" id="UP001445335">
    <property type="component" value="Unassembled WGS sequence"/>
</dbReference>